<accession>A0A2S7MPN0</accession>
<comment type="caution">
    <text evidence="2">The sequence shown here is derived from an EMBL/GenBank/DDBJ whole genome shotgun (WGS) entry which is preliminary data.</text>
</comment>
<reference evidence="1" key="2">
    <citation type="submission" date="2022-05" db="EMBL/GenBank/DDBJ databases">
        <title>Draft genome sequences of Clostridium perfringens strains isolated from Peru.</title>
        <authorList>
            <person name="Hurtado R."/>
            <person name="Lima L."/>
            <person name="Sousa T."/>
            <person name="Jaiswal A.K."/>
            <person name="Tiwari S."/>
            <person name="Maturrano L."/>
            <person name="Brenig B."/>
            <person name="Azevedo V."/>
        </authorList>
    </citation>
    <scope>NUCLEOTIDE SEQUENCE</scope>
    <source>
        <strain evidence="1">CP4</strain>
    </source>
</reference>
<dbReference type="EMBL" id="JAMWMK010000017">
    <property type="protein sequence ID" value="MDC4248477.1"/>
    <property type="molecule type" value="Genomic_DNA"/>
</dbReference>
<proteinExistence type="predicted"/>
<dbReference type="Proteomes" id="UP000253144">
    <property type="component" value="Unassembled WGS sequence"/>
</dbReference>
<gene>
    <name evidence="3" type="ORF">EB12_02765</name>
    <name evidence="2" type="ORF">EB12_02888</name>
    <name evidence="1" type="ORF">M3X98_10545</name>
</gene>
<name>A0A2S7MPN0_ENTFC</name>
<dbReference type="Proteomes" id="UP001141166">
    <property type="component" value="Unassembled WGS sequence"/>
</dbReference>
<evidence type="ECO:0000313" key="2">
    <source>
        <dbReference type="EMBL" id="RBS25588.1"/>
    </source>
</evidence>
<evidence type="ECO:0000313" key="4">
    <source>
        <dbReference type="Proteomes" id="UP000253144"/>
    </source>
</evidence>
<dbReference type="RefSeq" id="WP_005874742.1">
    <property type="nucleotide sequence ID" value="NZ_CABGKO010000001.1"/>
</dbReference>
<sequence length="110" mass="12634">MSKEKKTVYRVVGQNYEEWEAPIDSLVSRPFTDVVPPKGPDVMIAGFDWETNQWIWVRGVPYDLYVRSNQIAANTMKEVTKLKNMVEQIQKVVFPEDLVITEGGMPDVSK</sequence>
<evidence type="ECO:0000313" key="3">
    <source>
        <dbReference type="EMBL" id="RBS25878.1"/>
    </source>
</evidence>
<dbReference type="EMBL" id="LEQJ01000025">
    <property type="protein sequence ID" value="RBS25588.1"/>
    <property type="molecule type" value="Genomic_DNA"/>
</dbReference>
<reference evidence="2 4" key="1">
    <citation type="submission" date="2015-06" db="EMBL/GenBank/DDBJ databases">
        <title>The Genome Sequence of Enterococcus faecium 131EA1.</title>
        <authorList>
            <consortium name="The Broad Institute Genomics Platform"/>
            <consortium name="The Broad Institute Genome Sequencing Center for Infectious Disease"/>
            <person name="Earl A.M."/>
            <person name="Van Tyne D."/>
            <person name="Lebreton F."/>
            <person name="Saavedra J.T."/>
            <person name="Gilmore M.S."/>
            <person name="Manson Mcguire A."/>
            <person name="Clock S."/>
            <person name="Crupain M."/>
            <person name="Rangan U."/>
            <person name="Young S."/>
            <person name="Abouelleil A."/>
            <person name="Cao P."/>
            <person name="Chapman S.B."/>
            <person name="Griggs A."/>
            <person name="Priest M."/>
            <person name="Shea T."/>
            <person name="Wortman J."/>
            <person name="Nusbaum C."/>
            <person name="Birren B."/>
        </authorList>
    </citation>
    <scope>NUCLEOTIDE SEQUENCE [LARGE SCALE GENOMIC DNA]</scope>
    <source>
        <strain evidence="2 4">131EA1</strain>
    </source>
</reference>
<evidence type="ECO:0000313" key="1">
    <source>
        <dbReference type="EMBL" id="MDC4248477.1"/>
    </source>
</evidence>
<dbReference type="EMBL" id="LEQJ01000023">
    <property type="protein sequence ID" value="RBS25878.1"/>
    <property type="molecule type" value="Genomic_DNA"/>
</dbReference>
<organism evidence="2 4">
    <name type="scientific">Enterococcus faecium</name>
    <name type="common">Streptococcus faecium</name>
    <dbReference type="NCBI Taxonomy" id="1352"/>
    <lineage>
        <taxon>Bacteria</taxon>
        <taxon>Bacillati</taxon>
        <taxon>Bacillota</taxon>
        <taxon>Bacilli</taxon>
        <taxon>Lactobacillales</taxon>
        <taxon>Enterococcaceae</taxon>
        <taxon>Enterococcus</taxon>
    </lineage>
</organism>
<dbReference type="AlphaFoldDB" id="A0A2S7MPN0"/>
<protein>
    <submittedName>
        <fullName evidence="2">Uncharacterized protein</fullName>
    </submittedName>
</protein>